<name>A0A6C0KTU6_9ZZZZ</name>
<protein>
    <submittedName>
        <fullName evidence="1">Uncharacterized protein</fullName>
    </submittedName>
</protein>
<dbReference type="AlphaFoldDB" id="A0A6C0KTU6"/>
<dbReference type="EMBL" id="MN740969">
    <property type="protein sequence ID" value="QHU20566.1"/>
    <property type="molecule type" value="Genomic_DNA"/>
</dbReference>
<accession>A0A6C0KTU6</accession>
<proteinExistence type="predicted"/>
<reference evidence="1" key="1">
    <citation type="journal article" date="2020" name="Nature">
        <title>Giant virus diversity and host interactions through global metagenomics.</title>
        <authorList>
            <person name="Schulz F."/>
            <person name="Roux S."/>
            <person name="Paez-Espino D."/>
            <person name="Jungbluth S."/>
            <person name="Walsh D.A."/>
            <person name="Denef V.J."/>
            <person name="McMahon K.D."/>
            <person name="Konstantinidis K.T."/>
            <person name="Eloe-Fadrosh E.A."/>
            <person name="Kyrpides N.C."/>
            <person name="Woyke T."/>
        </authorList>
    </citation>
    <scope>NUCLEOTIDE SEQUENCE</scope>
    <source>
        <strain evidence="1">GVMAG-S-3300013093-109</strain>
    </source>
</reference>
<sequence length="127" mass="14588">MSHSLFYKIGSFINALDKITTRDRSLTTTLLGLLGGGHALYAYGTNTTENIIVENKYKMVLHGSTQFMIIDDMGRHFNVNNSIWYWKWNSIEDWAKIQKGECLLVKYYGIRSPLLGLFPNIVKHTID</sequence>
<evidence type="ECO:0000313" key="1">
    <source>
        <dbReference type="EMBL" id="QHU20566.1"/>
    </source>
</evidence>
<organism evidence="1">
    <name type="scientific">viral metagenome</name>
    <dbReference type="NCBI Taxonomy" id="1070528"/>
    <lineage>
        <taxon>unclassified sequences</taxon>
        <taxon>metagenomes</taxon>
        <taxon>organismal metagenomes</taxon>
    </lineage>
</organism>